<name>A0A1X7T5Z2_AMPQE</name>
<reference evidence="1" key="1">
    <citation type="submission" date="2017-05" db="UniProtKB">
        <authorList>
            <consortium name="EnsemblMetazoa"/>
        </authorList>
    </citation>
    <scope>IDENTIFICATION</scope>
</reference>
<dbReference type="AlphaFoldDB" id="A0A1X7T5Z2"/>
<organism evidence="1">
    <name type="scientific">Amphimedon queenslandica</name>
    <name type="common">Sponge</name>
    <dbReference type="NCBI Taxonomy" id="400682"/>
    <lineage>
        <taxon>Eukaryota</taxon>
        <taxon>Metazoa</taxon>
        <taxon>Porifera</taxon>
        <taxon>Demospongiae</taxon>
        <taxon>Heteroscleromorpha</taxon>
        <taxon>Haplosclerida</taxon>
        <taxon>Niphatidae</taxon>
        <taxon>Amphimedon</taxon>
    </lineage>
</organism>
<protein>
    <submittedName>
        <fullName evidence="1">Uncharacterized protein</fullName>
    </submittedName>
</protein>
<proteinExistence type="predicted"/>
<dbReference type="EnsemblMetazoa" id="Aqu2.1.09938_001">
    <property type="protein sequence ID" value="Aqu2.1.09938_001"/>
    <property type="gene ID" value="Aqu2.1.09938"/>
</dbReference>
<dbReference type="InParanoid" id="A0A1X7T5Z2"/>
<accession>A0A1X7T5Z2</accession>
<evidence type="ECO:0000313" key="1">
    <source>
        <dbReference type="EnsemblMetazoa" id="Aqu2.1.09938_001"/>
    </source>
</evidence>
<sequence>MLPWGTPDITGEFCCNDEYKEHLTSTLMTDASVFKGECLDDIAADDESVEVLALVGRILASAEGDGNF</sequence>